<protein>
    <submittedName>
        <fullName evidence="1">Uncharacterized protein</fullName>
    </submittedName>
</protein>
<sequence>MEGIRDQLPPTPHYQWVHESGWTVWELEPDQADDFLHQTDLFVAKSANPTMWITAHTGEAFYSERFTRCGETFCYIKIDLSEGLADSSFTDKSEIEHAIDSALIPHRLGCQIGGGMGLRYAYIDLALTDVSAAITAIRDCLRAGSIPKRSWILFFDADLATEWVGLYDDTPPPPLLLSDEA</sequence>
<gene>
    <name evidence="1" type="ORF">V5E97_24600</name>
</gene>
<accession>A0AAU7C804</accession>
<name>A0AAU7C804_9BACT</name>
<dbReference type="EMBL" id="CP155447">
    <property type="protein sequence ID" value="XBH01523.1"/>
    <property type="molecule type" value="Genomic_DNA"/>
</dbReference>
<proteinExistence type="predicted"/>
<reference evidence="1" key="1">
    <citation type="submission" date="2024-05" db="EMBL/GenBank/DDBJ databases">
        <title>Planctomycetes of the genus Singulisphaera possess chitinolytic capabilities.</title>
        <authorList>
            <person name="Ivanova A."/>
        </authorList>
    </citation>
    <scope>NUCLEOTIDE SEQUENCE</scope>
    <source>
        <strain evidence="1">Ch08T</strain>
    </source>
</reference>
<organism evidence="1">
    <name type="scientific">Singulisphaera sp. Ch08</name>
    <dbReference type="NCBI Taxonomy" id="3120278"/>
    <lineage>
        <taxon>Bacteria</taxon>
        <taxon>Pseudomonadati</taxon>
        <taxon>Planctomycetota</taxon>
        <taxon>Planctomycetia</taxon>
        <taxon>Isosphaerales</taxon>
        <taxon>Isosphaeraceae</taxon>
        <taxon>Singulisphaera</taxon>
    </lineage>
</organism>
<evidence type="ECO:0000313" key="1">
    <source>
        <dbReference type="EMBL" id="XBH01523.1"/>
    </source>
</evidence>
<dbReference type="RefSeq" id="WP_406694262.1">
    <property type="nucleotide sequence ID" value="NZ_CP155447.1"/>
</dbReference>
<dbReference type="AlphaFoldDB" id="A0AAU7C804"/>